<proteinExistence type="predicted"/>
<accession>A0A5B7SJV0</accession>
<sequence>MKKYIAPLILLILLVQGCRSQKNKNQEIMVPEVNNQFEKFDIETFNAESIRGKRIETSAEFYIEEDTQSFGYARQIFPHQSYFSVLKLYYKNSFIKEKGFSFNNGSEIGEWYTFDESGKLTGSTNTDENYAFGYLQLIEYCEQHKINLQKGHADSGFQTSVYKEKDEKGTNIWVITHQIAGDRLERITLDGGTGKVLETEAIEFINH</sequence>
<dbReference type="KEGG" id="asag:FGM00_01435"/>
<dbReference type="Proteomes" id="UP000310017">
    <property type="component" value="Chromosome"/>
</dbReference>
<dbReference type="RefSeq" id="WP_138851200.1">
    <property type="nucleotide sequence ID" value="NZ_CP040710.1"/>
</dbReference>
<evidence type="ECO:0008006" key="3">
    <source>
        <dbReference type="Google" id="ProtNLM"/>
    </source>
</evidence>
<reference evidence="1 2" key="1">
    <citation type="submission" date="2019-05" db="EMBL/GenBank/DDBJ databases">
        <title>Genome sequencing of F202Z8.</title>
        <authorList>
            <person name="Kwon Y.M."/>
        </authorList>
    </citation>
    <scope>NUCLEOTIDE SEQUENCE [LARGE SCALE GENOMIC DNA]</scope>
    <source>
        <strain evidence="1 2">F202Z8</strain>
    </source>
</reference>
<keyword evidence="2" id="KW-1185">Reference proteome</keyword>
<gene>
    <name evidence="1" type="ORF">FGM00_01435</name>
</gene>
<protein>
    <recommendedName>
        <fullName evidence="3">Lipoprotein</fullName>
    </recommendedName>
</protein>
<dbReference type="PROSITE" id="PS51257">
    <property type="entry name" value="PROKAR_LIPOPROTEIN"/>
    <property type="match status" value="1"/>
</dbReference>
<dbReference type="OrthoDB" id="1274094at2"/>
<name>A0A5B7SJV0_9FLAO</name>
<evidence type="ECO:0000313" key="1">
    <source>
        <dbReference type="EMBL" id="QCW98845.1"/>
    </source>
</evidence>
<organism evidence="1 2">
    <name type="scientific">Aggregatimonas sangjinii</name>
    <dbReference type="NCBI Taxonomy" id="2583587"/>
    <lineage>
        <taxon>Bacteria</taxon>
        <taxon>Pseudomonadati</taxon>
        <taxon>Bacteroidota</taxon>
        <taxon>Flavobacteriia</taxon>
        <taxon>Flavobacteriales</taxon>
        <taxon>Flavobacteriaceae</taxon>
        <taxon>Aggregatimonas</taxon>
    </lineage>
</organism>
<dbReference type="AlphaFoldDB" id="A0A5B7SJV0"/>
<evidence type="ECO:0000313" key="2">
    <source>
        <dbReference type="Proteomes" id="UP000310017"/>
    </source>
</evidence>
<dbReference type="EMBL" id="CP040710">
    <property type="protein sequence ID" value="QCW98845.1"/>
    <property type="molecule type" value="Genomic_DNA"/>
</dbReference>